<feature type="domain" description="ABC transporter" evidence="17">
    <location>
        <begin position="494"/>
        <end position="810"/>
    </location>
</feature>
<evidence type="ECO:0000256" key="3">
    <source>
        <dbReference type="ARBA" id="ARBA00022723"/>
    </source>
</evidence>
<keyword evidence="3" id="KW-0479">Metal-binding</keyword>
<sequence length="832" mass="88716">METLSIIGAREGNLRDVTLRIPKNRLVVFTGVSGSGKSTLLVDVLFNECQRLYLEALSLQGIRKPAVERVKGASPAIAILQNDANKNPRSTVGTLTDVYTALRMVYEKLGVYPCPRCGKTICAADCLEETERVGDDFHVYIHCSACGERVDKITRTDFSFNTREGACPACEGLGRVLAVDRAAAVNEGKSLEDGAVAFWAAKYKGYQIGVFRAACRHFGLPDPANVPVAAFGELQKALLYEGAEADALARALPHTEPPKKVADGRFEGVVPQLMRRAAEHGADGRNVRPYLVQAPCPECGGERLCARSRAVTVADTRLPELSGATLRGLSTWVSDLDAQLDGTRRTLVEDYLLDLSTKLARIAAVGLDYLTLDRATVTLSGGELQRLRLSAILDSELTGVVYILDEPTAGLHPRDTAGLVDILRRLRDLGNSVLVIEHDPDVMRAADHLVDLGPGAGACGGCVVAEGSLADLAAAPDSTTGRFLARKPALKRAVRTPDDPPIRIRNATRFNLRHLDVDIPAGRLVTVTGPSGSGKSTLVFEVLAHGNAAGPENAVAGCERFDRIASVGQSPLARMKRSNVATYIDTYGPIRSAFAGTDAARACGLAAKAFSFNTPGGRCETCEGMGTVANNLLFFLDTEVPCPACHGQRFHDDVLSVRLDGRSIVDVLALSVGEAAAAFADRPKIVRPLRLLQDVGLGYLQLGQSLTTLSGGEAQRLKLAKELLTAGRTRTLYLLDEPTSGLHPQDVEHFLALLDRLVDGGNTVVVVEHNQQVVCASDWVVDLGPEGGEAGGRVMFAGTPAALAAHGEGATADCLRKALDGQERVNPARIRP</sequence>
<evidence type="ECO:0000256" key="15">
    <source>
        <dbReference type="ARBA" id="ARBA00039316"/>
    </source>
</evidence>
<keyword evidence="10" id="KW-0067">ATP-binding</keyword>
<dbReference type="Gene3D" id="1.10.8.280">
    <property type="entry name" value="ABC transporter ATPase domain-like"/>
    <property type="match status" value="1"/>
</dbReference>
<dbReference type="InterPro" id="IPR003439">
    <property type="entry name" value="ABC_transporter-like_ATP-bd"/>
</dbReference>
<dbReference type="SUPFAM" id="SSF52540">
    <property type="entry name" value="P-loop containing nucleoside triphosphate hydrolases"/>
    <property type="match status" value="2"/>
</dbReference>
<dbReference type="PROSITE" id="PS50893">
    <property type="entry name" value="ABC_TRANSPORTER_2"/>
    <property type="match status" value="1"/>
</dbReference>
<evidence type="ECO:0000256" key="16">
    <source>
        <dbReference type="ARBA" id="ARBA00042156"/>
    </source>
</evidence>
<dbReference type="Proteomes" id="UP000587396">
    <property type="component" value="Unassembled WGS sequence"/>
</dbReference>
<evidence type="ECO:0000256" key="14">
    <source>
        <dbReference type="ARBA" id="ARBA00038000"/>
    </source>
</evidence>
<comment type="similarity">
    <text evidence="14">Belongs to the ABC transporter superfamily. UvrA family.</text>
</comment>
<dbReference type="InterPro" id="IPR027417">
    <property type="entry name" value="P-loop_NTPase"/>
</dbReference>
<comment type="caution">
    <text evidence="18">The sequence shown here is derived from an EMBL/GenBank/DDBJ whole genome shotgun (WGS) entry which is preliminary data.</text>
</comment>
<gene>
    <name evidence="18" type="ORF">H7313_12585</name>
</gene>
<dbReference type="EMBL" id="JACMSE010000010">
    <property type="protein sequence ID" value="MBC2890171.1"/>
    <property type="molecule type" value="Genomic_DNA"/>
</dbReference>
<dbReference type="PANTHER" id="PTHR43152:SF3">
    <property type="entry name" value="UVRABC SYSTEM PROTEIN A"/>
    <property type="match status" value="1"/>
</dbReference>
<evidence type="ECO:0000313" key="19">
    <source>
        <dbReference type="Proteomes" id="UP000587396"/>
    </source>
</evidence>
<dbReference type="PANTHER" id="PTHR43152">
    <property type="entry name" value="UVRABC SYSTEM PROTEIN A"/>
    <property type="match status" value="1"/>
</dbReference>
<dbReference type="InterPro" id="IPR041552">
    <property type="entry name" value="UvrA_DNA-bd"/>
</dbReference>
<evidence type="ECO:0000256" key="10">
    <source>
        <dbReference type="ARBA" id="ARBA00022840"/>
    </source>
</evidence>
<dbReference type="InterPro" id="IPR003593">
    <property type="entry name" value="AAA+_ATPase"/>
</dbReference>
<evidence type="ECO:0000256" key="4">
    <source>
        <dbReference type="ARBA" id="ARBA00022737"/>
    </source>
</evidence>
<keyword evidence="19" id="KW-1185">Reference proteome</keyword>
<comment type="subcellular location">
    <subcellularLocation>
        <location evidence="1">Cytoplasm</location>
    </subcellularLocation>
</comment>
<reference evidence="18 19" key="1">
    <citation type="submission" date="2020-08" db="EMBL/GenBank/DDBJ databases">
        <authorList>
            <person name="Liu C."/>
            <person name="Sun Q."/>
        </authorList>
    </citation>
    <scope>NUCLEOTIDE SEQUENCE [LARGE SCALE GENOMIC DNA]</scope>
    <source>
        <strain evidence="18 19">N22</strain>
    </source>
</reference>
<dbReference type="GO" id="GO:0006281">
    <property type="term" value="P:DNA repair"/>
    <property type="evidence" value="ECO:0007669"/>
    <property type="project" value="UniProtKB-KW"/>
</dbReference>
<evidence type="ECO:0000256" key="11">
    <source>
        <dbReference type="ARBA" id="ARBA00022881"/>
    </source>
</evidence>
<keyword evidence="2" id="KW-0963">Cytoplasm</keyword>
<evidence type="ECO:0000256" key="2">
    <source>
        <dbReference type="ARBA" id="ARBA00022490"/>
    </source>
</evidence>
<evidence type="ECO:0000256" key="5">
    <source>
        <dbReference type="ARBA" id="ARBA00022741"/>
    </source>
</evidence>
<keyword evidence="12" id="KW-0238">DNA-binding</keyword>
<name>A0A842JI57_9ACTN</name>
<dbReference type="Pfam" id="PF17755">
    <property type="entry name" value="UvrA_DNA-bind"/>
    <property type="match status" value="1"/>
</dbReference>
<organism evidence="18 19">
    <name type="scientific">Gordonibacter massiliensis</name>
    <name type="common">ex Traore et al. 2017</name>
    <dbReference type="NCBI Taxonomy" id="1841863"/>
    <lineage>
        <taxon>Bacteria</taxon>
        <taxon>Bacillati</taxon>
        <taxon>Actinomycetota</taxon>
        <taxon>Coriobacteriia</taxon>
        <taxon>Eggerthellales</taxon>
        <taxon>Eggerthellaceae</taxon>
        <taxon>Gordonibacter</taxon>
    </lineage>
</organism>
<evidence type="ECO:0000256" key="12">
    <source>
        <dbReference type="ARBA" id="ARBA00023125"/>
    </source>
</evidence>
<dbReference type="GO" id="GO:0016887">
    <property type="term" value="F:ATP hydrolysis activity"/>
    <property type="evidence" value="ECO:0007669"/>
    <property type="project" value="InterPro"/>
</dbReference>
<evidence type="ECO:0000256" key="1">
    <source>
        <dbReference type="ARBA" id="ARBA00004496"/>
    </source>
</evidence>
<dbReference type="GO" id="GO:0008270">
    <property type="term" value="F:zinc ion binding"/>
    <property type="evidence" value="ECO:0007669"/>
    <property type="project" value="UniProtKB-KW"/>
</dbReference>
<dbReference type="GO" id="GO:0005737">
    <property type="term" value="C:cytoplasm"/>
    <property type="evidence" value="ECO:0007669"/>
    <property type="project" value="UniProtKB-SubCell"/>
</dbReference>
<protein>
    <recommendedName>
        <fullName evidence="15">UvrABC system protein A</fullName>
    </recommendedName>
    <alternativeName>
        <fullName evidence="16">Excinuclease ABC subunit A</fullName>
    </alternativeName>
</protein>
<keyword evidence="8" id="KW-0863">Zinc-finger</keyword>
<accession>A0A842JI57</accession>
<keyword evidence="6" id="KW-0227">DNA damage</keyword>
<dbReference type="SMART" id="SM00382">
    <property type="entry name" value="AAA"/>
    <property type="match status" value="2"/>
</dbReference>
<dbReference type="GO" id="GO:0004518">
    <property type="term" value="F:nuclease activity"/>
    <property type="evidence" value="ECO:0007669"/>
    <property type="project" value="UniProtKB-KW"/>
</dbReference>
<dbReference type="GO" id="GO:0005524">
    <property type="term" value="F:ATP binding"/>
    <property type="evidence" value="ECO:0007669"/>
    <property type="project" value="UniProtKB-KW"/>
</dbReference>
<evidence type="ECO:0000259" key="17">
    <source>
        <dbReference type="PROSITE" id="PS50893"/>
    </source>
</evidence>
<evidence type="ECO:0000256" key="6">
    <source>
        <dbReference type="ARBA" id="ARBA00022763"/>
    </source>
</evidence>
<evidence type="ECO:0000256" key="9">
    <source>
        <dbReference type="ARBA" id="ARBA00022833"/>
    </source>
</evidence>
<keyword evidence="5" id="KW-0547">Nucleotide-binding</keyword>
<evidence type="ECO:0000256" key="13">
    <source>
        <dbReference type="ARBA" id="ARBA00023204"/>
    </source>
</evidence>
<dbReference type="Gene3D" id="3.40.50.300">
    <property type="entry name" value="P-loop containing nucleotide triphosphate hydrolases"/>
    <property type="match status" value="2"/>
</dbReference>
<keyword evidence="13" id="KW-0234">DNA repair</keyword>
<dbReference type="Gene3D" id="1.20.1580.10">
    <property type="entry name" value="ABC transporter ATPase like domain"/>
    <property type="match status" value="2"/>
</dbReference>
<evidence type="ECO:0000256" key="8">
    <source>
        <dbReference type="ARBA" id="ARBA00022771"/>
    </source>
</evidence>
<evidence type="ECO:0000256" key="7">
    <source>
        <dbReference type="ARBA" id="ARBA00022769"/>
    </source>
</evidence>
<dbReference type="GO" id="GO:0003677">
    <property type="term" value="F:DNA binding"/>
    <property type="evidence" value="ECO:0007669"/>
    <property type="project" value="UniProtKB-KW"/>
</dbReference>
<keyword evidence="11" id="KW-0267">Excision nuclease</keyword>
<dbReference type="PROSITE" id="PS00211">
    <property type="entry name" value="ABC_TRANSPORTER_1"/>
    <property type="match status" value="2"/>
</dbReference>
<dbReference type="InterPro" id="IPR017871">
    <property type="entry name" value="ABC_transporter-like_CS"/>
</dbReference>
<keyword evidence="9" id="KW-0862">Zinc</keyword>
<evidence type="ECO:0000313" key="18">
    <source>
        <dbReference type="EMBL" id="MBC2890171.1"/>
    </source>
</evidence>
<keyword evidence="7" id="KW-0228">DNA excision</keyword>
<dbReference type="AlphaFoldDB" id="A0A842JI57"/>
<keyword evidence="4" id="KW-0677">Repeat</keyword>
<dbReference type="RefSeq" id="WP_185905906.1">
    <property type="nucleotide sequence ID" value="NZ_JACMSE010000010.1"/>
</dbReference>
<proteinExistence type="inferred from homology"/>